<name>A0ABV2LZH4_9FIRM</name>
<gene>
    <name evidence="1" type="ORF">ABID24_000765</name>
</gene>
<dbReference type="Gene3D" id="2.60.40.1630">
    <property type="entry name" value="bacillus anthracis domain"/>
    <property type="match status" value="1"/>
</dbReference>
<organism evidence="1 2">
    <name type="scientific">Blautia caecimuris</name>
    <dbReference type="NCBI Taxonomy" id="1796615"/>
    <lineage>
        <taxon>Bacteria</taxon>
        <taxon>Bacillati</taxon>
        <taxon>Bacillota</taxon>
        <taxon>Clostridia</taxon>
        <taxon>Lachnospirales</taxon>
        <taxon>Lachnospiraceae</taxon>
        <taxon>Blautia</taxon>
    </lineage>
</organism>
<dbReference type="Proteomes" id="UP001549106">
    <property type="component" value="Unassembled WGS sequence"/>
</dbReference>
<reference evidence="1 2" key="1">
    <citation type="submission" date="2024-06" db="EMBL/GenBank/DDBJ databases">
        <title>Genomic Encyclopedia of Type Strains, Phase IV (KMG-IV): sequencing the most valuable type-strain genomes for metagenomic binning, comparative biology and taxonomic classification.</title>
        <authorList>
            <person name="Goeker M."/>
        </authorList>
    </citation>
    <scope>NUCLEOTIDE SEQUENCE [LARGE SCALE GENOMIC DNA]</scope>
    <source>
        <strain evidence="1 2">DSM 29492</strain>
    </source>
</reference>
<evidence type="ECO:0000313" key="2">
    <source>
        <dbReference type="Proteomes" id="UP001549106"/>
    </source>
</evidence>
<comment type="caution">
    <text evidence="1">The sequence shown here is derived from an EMBL/GenBank/DDBJ whole genome shotgun (WGS) entry which is preliminary data.</text>
</comment>
<accession>A0ABV2LZH4</accession>
<evidence type="ECO:0000313" key="1">
    <source>
        <dbReference type="EMBL" id="MET3749531.1"/>
    </source>
</evidence>
<dbReference type="EMBL" id="JBEPMJ010000004">
    <property type="protein sequence ID" value="MET3749531.1"/>
    <property type="molecule type" value="Genomic_DNA"/>
</dbReference>
<protein>
    <submittedName>
        <fullName evidence="1">ACT domain-containing protein</fullName>
    </submittedName>
</protein>
<proteinExistence type="predicted"/>
<sequence length="276" mass="31368">MIGKTITRKGVSVTIHEVAADKNDLWVAFSVTSDSEKTEEPVLLTDVLINKQEIQLSESYPVLLENGEMQGEVSHYTIEDNIFANEEADVTISVHTASPEEIQKIDESSKSDEYVFEFKTDLKELEANTEIINIDQQIKINENQNLTVSQMRLNDFTSTISGKMTDLGEYDEYYLIGEDNLGNSVCYRLADYNKPEILFQQDRVFERYTGISPNAGSVTLQLYVDKYKNKDIENKYFYTTGEEDTYGEGTGSVYEGDADLTQIYCPLGNKIEIKIR</sequence>
<keyword evidence="2" id="KW-1185">Reference proteome</keyword>